<dbReference type="PANTHER" id="PTHR36503">
    <property type="entry name" value="BLR2520 PROTEIN"/>
    <property type="match status" value="1"/>
</dbReference>
<feature type="domain" description="VOC" evidence="1">
    <location>
        <begin position="3"/>
        <end position="128"/>
    </location>
</feature>
<keyword evidence="3" id="KW-1185">Reference proteome</keyword>
<organism evidence="2 3">
    <name type="scientific">Falsiroseomonas oleicola</name>
    <dbReference type="NCBI Taxonomy" id="2801474"/>
    <lineage>
        <taxon>Bacteria</taxon>
        <taxon>Pseudomonadati</taxon>
        <taxon>Pseudomonadota</taxon>
        <taxon>Alphaproteobacteria</taxon>
        <taxon>Acetobacterales</taxon>
        <taxon>Roseomonadaceae</taxon>
        <taxon>Falsiroseomonas</taxon>
    </lineage>
</organism>
<dbReference type="CDD" id="cd09012">
    <property type="entry name" value="VOC_like"/>
    <property type="match status" value="1"/>
</dbReference>
<accession>A0ABS6HA71</accession>
<name>A0ABS6HA71_9PROT</name>
<comment type="caution">
    <text evidence="2">The sequence shown here is derived from an EMBL/GenBank/DDBJ whole genome shotgun (WGS) entry which is preliminary data.</text>
</comment>
<evidence type="ECO:0000259" key="1">
    <source>
        <dbReference type="PROSITE" id="PS51819"/>
    </source>
</evidence>
<sequence length="141" mass="15540">MPRMIFVNLPVTDLPRAVAFHEKVGASKNPQFSDDTAACMVFSETIHAMLLTHDKFRQFTSKPIVDAHKACEVLICLSADSRAEVDDLVRRAAAAGGDADPLPVQDHGFMYGRSYQDPDGHIWEVMWMDMEAATEAMGKGA</sequence>
<dbReference type="Proteomes" id="UP000689967">
    <property type="component" value="Unassembled WGS sequence"/>
</dbReference>
<dbReference type="InterPro" id="IPR004360">
    <property type="entry name" value="Glyas_Fos-R_dOase_dom"/>
</dbReference>
<dbReference type="GO" id="GO:0051213">
    <property type="term" value="F:dioxygenase activity"/>
    <property type="evidence" value="ECO:0007669"/>
    <property type="project" value="UniProtKB-KW"/>
</dbReference>
<dbReference type="Pfam" id="PF00903">
    <property type="entry name" value="Glyoxalase"/>
    <property type="match status" value="1"/>
</dbReference>
<dbReference type="InterPro" id="IPR037523">
    <property type="entry name" value="VOC_core"/>
</dbReference>
<evidence type="ECO:0000313" key="2">
    <source>
        <dbReference type="EMBL" id="MBU8545580.1"/>
    </source>
</evidence>
<gene>
    <name evidence="2" type="ORF">JJQ90_17780</name>
</gene>
<proteinExistence type="predicted"/>
<reference evidence="2 3" key="1">
    <citation type="submission" date="2021-01" db="EMBL/GenBank/DDBJ databases">
        <title>Roseomonas sp. nov, a bacterium isolated from an oil production mixture in Yumen Oilfield.</title>
        <authorList>
            <person name="Wu D."/>
        </authorList>
    </citation>
    <scope>NUCLEOTIDE SEQUENCE [LARGE SCALE GENOMIC DNA]</scope>
    <source>
        <strain evidence="2 3">ROY-5-3</strain>
    </source>
</reference>
<dbReference type="PANTHER" id="PTHR36503:SF2">
    <property type="entry name" value="BLR2408 PROTEIN"/>
    <property type="match status" value="1"/>
</dbReference>
<keyword evidence="2" id="KW-0223">Dioxygenase</keyword>
<protein>
    <submittedName>
        <fullName evidence="2">Glyoxalase/bleomycin resistance/extradiol dioxygenase family protein</fullName>
    </submittedName>
</protein>
<dbReference type="RefSeq" id="WP_216877588.1">
    <property type="nucleotide sequence ID" value="NZ_JAERQM010000005.1"/>
</dbReference>
<keyword evidence="2" id="KW-0560">Oxidoreductase</keyword>
<dbReference type="EMBL" id="JAERQM010000005">
    <property type="protein sequence ID" value="MBU8545580.1"/>
    <property type="molecule type" value="Genomic_DNA"/>
</dbReference>
<dbReference type="PROSITE" id="PS51819">
    <property type="entry name" value="VOC"/>
    <property type="match status" value="1"/>
</dbReference>
<evidence type="ECO:0000313" key="3">
    <source>
        <dbReference type="Proteomes" id="UP000689967"/>
    </source>
</evidence>